<dbReference type="Proteomes" id="UP000800092">
    <property type="component" value="Unassembled WGS sequence"/>
</dbReference>
<evidence type="ECO:0000313" key="1">
    <source>
        <dbReference type="EMBL" id="KAF2236675.1"/>
    </source>
</evidence>
<reference evidence="1" key="1">
    <citation type="journal article" date="2020" name="Stud. Mycol.">
        <title>101 Dothideomycetes genomes: a test case for predicting lifestyles and emergence of pathogens.</title>
        <authorList>
            <person name="Haridas S."/>
            <person name="Albert R."/>
            <person name="Binder M."/>
            <person name="Bloem J."/>
            <person name="Labutti K."/>
            <person name="Salamov A."/>
            <person name="Andreopoulos B."/>
            <person name="Baker S."/>
            <person name="Barry K."/>
            <person name="Bills G."/>
            <person name="Bluhm B."/>
            <person name="Cannon C."/>
            <person name="Castanera R."/>
            <person name="Culley D."/>
            <person name="Daum C."/>
            <person name="Ezra D."/>
            <person name="Gonzalez J."/>
            <person name="Henrissat B."/>
            <person name="Kuo A."/>
            <person name="Liang C."/>
            <person name="Lipzen A."/>
            <person name="Lutzoni F."/>
            <person name="Magnuson J."/>
            <person name="Mondo S."/>
            <person name="Nolan M."/>
            <person name="Ohm R."/>
            <person name="Pangilinan J."/>
            <person name="Park H.-J."/>
            <person name="Ramirez L."/>
            <person name="Alfaro M."/>
            <person name="Sun H."/>
            <person name="Tritt A."/>
            <person name="Yoshinaga Y."/>
            <person name="Zwiers L.-H."/>
            <person name="Turgeon B."/>
            <person name="Goodwin S."/>
            <person name="Spatafora J."/>
            <person name="Crous P."/>
            <person name="Grigoriev I."/>
        </authorList>
    </citation>
    <scope>NUCLEOTIDE SEQUENCE</scope>
    <source>
        <strain evidence="1">Tuck. ex Michener</strain>
    </source>
</reference>
<sequence>MTWIQRFDVPTATFLLAPLAIPINSSESPLFVLDSLFPLFRIQVSSHHFQDQDISCHFHSTRRHAWGGDLKGRNSLKLEPSGVILSLHS</sequence>
<name>A0A6A6HF20_VIRVR</name>
<keyword evidence="2" id="KW-1185">Reference proteome</keyword>
<dbReference type="EMBL" id="ML991784">
    <property type="protein sequence ID" value="KAF2236675.1"/>
    <property type="molecule type" value="Genomic_DNA"/>
</dbReference>
<organism evidence="1 2">
    <name type="scientific">Viridothelium virens</name>
    <name type="common">Speckled blister lichen</name>
    <name type="synonym">Trypethelium virens</name>
    <dbReference type="NCBI Taxonomy" id="1048519"/>
    <lineage>
        <taxon>Eukaryota</taxon>
        <taxon>Fungi</taxon>
        <taxon>Dikarya</taxon>
        <taxon>Ascomycota</taxon>
        <taxon>Pezizomycotina</taxon>
        <taxon>Dothideomycetes</taxon>
        <taxon>Dothideomycetes incertae sedis</taxon>
        <taxon>Trypetheliales</taxon>
        <taxon>Trypetheliaceae</taxon>
        <taxon>Viridothelium</taxon>
    </lineage>
</organism>
<protein>
    <submittedName>
        <fullName evidence="1">Uncharacterized protein</fullName>
    </submittedName>
</protein>
<dbReference type="AlphaFoldDB" id="A0A6A6HF20"/>
<gene>
    <name evidence="1" type="ORF">EV356DRAFT_64930</name>
</gene>
<proteinExistence type="predicted"/>
<accession>A0A6A6HF20</accession>
<evidence type="ECO:0000313" key="2">
    <source>
        <dbReference type="Proteomes" id="UP000800092"/>
    </source>
</evidence>